<evidence type="ECO:0000313" key="3">
    <source>
        <dbReference type="Proteomes" id="UP000177246"/>
    </source>
</evidence>
<name>A0A1G2CSE8_9BACT</name>
<protein>
    <submittedName>
        <fullName evidence="2">Uncharacterized protein</fullName>
    </submittedName>
</protein>
<dbReference type="Proteomes" id="UP000177246">
    <property type="component" value="Unassembled WGS sequence"/>
</dbReference>
<gene>
    <name evidence="2" type="ORF">A2430_03030</name>
</gene>
<accession>A0A1G2CSE8</accession>
<dbReference type="AlphaFoldDB" id="A0A1G2CSE8"/>
<comment type="caution">
    <text evidence="2">The sequence shown here is derived from an EMBL/GenBank/DDBJ whole genome shotgun (WGS) entry which is preliminary data.</text>
</comment>
<organism evidence="2 3">
    <name type="scientific">Candidatus Liptonbacteria bacterium RIFOXYC1_FULL_36_8</name>
    <dbReference type="NCBI Taxonomy" id="1798655"/>
    <lineage>
        <taxon>Bacteria</taxon>
        <taxon>Candidatus Liptoniibacteriota</taxon>
    </lineage>
</organism>
<dbReference type="SUPFAM" id="SSF56024">
    <property type="entry name" value="Phospholipase D/nuclease"/>
    <property type="match status" value="1"/>
</dbReference>
<keyword evidence="1" id="KW-0812">Transmembrane</keyword>
<dbReference type="EMBL" id="MHLF01000021">
    <property type="protein sequence ID" value="OGZ03368.1"/>
    <property type="molecule type" value="Genomic_DNA"/>
</dbReference>
<keyword evidence="1" id="KW-1133">Transmembrane helix</keyword>
<evidence type="ECO:0000256" key="1">
    <source>
        <dbReference type="SAM" id="Phobius"/>
    </source>
</evidence>
<dbReference type="Gene3D" id="3.30.870.10">
    <property type="entry name" value="Endonuclease Chain A"/>
    <property type="match status" value="1"/>
</dbReference>
<proteinExistence type="predicted"/>
<feature type="transmembrane region" description="Helical" evidence="1">
    <location>
        <begin position="12"/>
        <end position="30"/>
    </location>
</feature>
<sequence length="208" mass="24146">MDTIIVEQLSGIFLVAIILLTSYLLIKFCFMKLPVEGRFFPEGTQPWIDDNISSFDDAKKWLIEDIDQAQKRILIVTAKGENSFWGDENVVSSFHNAHERGVKITFLVGPMFYDAREVKDTDNNNSEIVKLASGTSPIIELRVINNHPDYSLHIIDDKGIYVTPCLKNPPIKNEDKRRYTRIWNVLWEVCCYEQIFNKYYKQSQALTF</sequence>
<reference evidence="2 3" key="1">
    <citation type="journal article" date="2016" name="Nat. Commun.">
        <title>Thousands of microbial genomes shed light on interconnected biogeochemical processes in an aquifer system.</title>
        <authorList>
            <person name="Anantharaman K."/>
            <person name="Brown C.T."/>
            <person name="Hug L.A."/>
            <person name="Sharon I."/>
            <person name="Castelle C.J."/>
            <person name="Probst A.J."/>
            <person name="Thomas B.C."/>
            <person name="Singh A."/>
            <person name="Wilkins M.J."/>
            <person name="Karaoz U."/>
            <person name="Brodie E.L."/>
            <person name="Williams K.H."/>
            <person name="Hubbard S.S."/>
            <person name="Banfield J.F."/>
        </authorList>
    </citation>
    <scope>NUCLEOTIDE SEQUENCE [LARGE SCALE GENOMIC DNA]</scope>
</reference>
<evidence type="ECO:0000313" key="2">
    <source>
        <dbReference type="EMBL" id="OGZ03368.1"/>
    </source>
</evidence>
<keyword evidence="1" id="KW-0472">Membrane</keyword>